<protein>
    <recommendedName>
        <fullName evidence="9">Branched-chain amino acid transport system carrier protein</fullName>
    </recommendedName>
</protein>
<name>A0A9Q8FM11_9STAP</name>
<dbReference type="OrthoDB" id="9783920at2"/>
<evidence type="ECO:0000313" key="11">
    <source>
        <dbReference type="Proteomes" id="UP000295280"/>
    </source>
</evidence>
<dbReference type="RefSeq" id="WP_133417899.1">
    <property type="nucleotide sequence ID" value="NZ_SCWD01000002.1"/>
</dbReference>
<dbReference type="GO" id="GO:0015190">
    <property type="term" value="F:L-leucine transmembrane transporter activity"/>
    <property type="evidence" value="ECO:0007669"/>
    <property type="project" value="TreeGrafter"/>
</dbReference>
<dbReference type="GO" id="GO:0005304">
    <property type="term" value="F:L-valine transmembrane transporter activity"/>
    <property type="evidence" value="ECO:0007669"/>
    <property type="project" value="TreeGrafter"/>
</dbReference>
<dbReference type="InterPro" id="IPR004685">
    <property type="entry name" value="Brnchd-chn_aa_trnsp_Livcs"/>
</dbReference>
<dbReference type="PANTHER" id="PTHR30588:SF7">
    <property type="entry name" value="BRANCHED-CHAIN AMINO ACID CARRIER PROTEIN SAOUHSC_01411-RELATED"/>
    <property type="match status" value="1"/>
</dbReference>
<feature type="transmembrane region" description="Helical" evidence="9">
    <location>
        <begin position="35"/>
        <end position="59"/>
    </location>
</feature>
<dbReference type="GO" id="GO:0015820">
    <property type="term" value="P:L-leucine transport"/>
    <property type="evidence" value="ECO:0007669"/>
    <property type="project" value="TreeGrafter"/>
</dbReference>
<feature type="transmembrane region" description="Helical" evidence="9">
    <location>
        <begin position="7"/>
        <end position="23"/>
    </location>
</feature>
<feature type="transmembrane region" description="Helical" evidence="9">
    <location>
        <begin position="416"/>
        <end position="436"/>
    </location>
</feature>
<comment type="caution">
    <text evidence="10">The sequence shown here is derived from an EMBL/GenBank/DDBJ whole genome shotgun (WGS) entry which is preliminary data.</text>
</comment>
<comment type="subcellular location">
    <subcellularLocation>
        <location evidence="1 9">Cell membrane</location>
        <topology evidence="1 9">Multi-pass membrane protein</topology>
    </subcellularLocation>
</comment>
<dbReference type="AlphaFoldDB" id="A0A9Q8FM11"/>
<evidence type="ECO:0000256" key="2">
    <source>
        <dbReference type="ARBA" id="ARBA00008540"/>
    </source>
</evidence>
<evidence type="ECO:0000256" key="6">
    <source>
        <dbReference type="ARBA" id="ARBA00022970"/>
    </source>
</evidence>
<feature type="transmembrane region" description="Helical" evidence="9">
    <location>
        <begin position="145"/>
        <end position="165"/>
    </location>
</feature>
<proteinExistence type="inferred from homology"/>
<dbReference type="GO" id="GO:0015188">
    <property type="term" value="F:L-isoleucine transmembrane transporter activity"/>
    <property type="evidence" value="ECO:0007669"/>
    <property type="project" value="TreeGrafter"/>
</dbReference>
<feature type="transmembrane region" description="Helical" evidence="9">
    <location>
        <begin position="288"/>
        <end position="313"/>
    </location>
</feature>
<dbReference type="Proteomes" id="UP000295280">
    <property type="component" value="Unassembled WGS sequence"/>
</dbReference>
<keyword evidence="11" id="KW-1185">Reference proteome</keyword>
<keyword evidence="6 9" id="KW-0029">Amino-acid transport</keyword>
<evidence type="ECO:0000313" key="10">
    <source>
        <dbReference type="EMBL" id="TDM02416.1"/>
    </source>
</evidence>
<dbReference type="PANTHER" id="PTHR30588">
    <property type="entry name" value="BRANCHED-CHAIN AMINO ACID TRANSPORT SYSTEM 2 CARRIER PROTEIN"/>
    <property type="match status" value="1"/>
</dbReference>
<dbReference type="Pfam" id="PF05525">
    <property type="entry name" value="Branch_AA_trans"/>
    <property type="match status" value="1"/>
</dbReference>
<feature type="transmembrane region" description="Helical" evidence="9">
    <location>
        <begin position="377"/>
        <end position="396"/>
    </location>
</feature>
<gene>
    <name evidence="10" type="primary">brnQ</name>
    <name evidence="10" type="ORF">ERX40_07630</name>
</gene>
<keyword evidence="5 9" id="KW-0812">Transmembrane</keyword>
<keyword evidence="8 9" id="KW-0472">Membrane</keyword>
<dbReference type="GO" id="GO:0005886">
    <property type="term" value="C:plasma membrane"/>
    <property type="evidence" value="ECO:0007669"/>
    <property type="project" value="UniProtKB-SubCell"/>
</dbReference>
<keyword evidence="4" id="KW-1003">Cell membrane</keyword>
<dbReference type="NCBIfam" id="TIGR00796">
    <property type="entry name" value="livcs"/>
    <property type="match status" value="1"/>
</dbReference>
<evidence type="ECO:0000256" key="1">
    <source>
        <dbReference type="ARBA" id="ARBA00004651"/>
    </source>
</evidence>
<evidence type="ECO:0000256" key="4">
    <source>
        <dbReference type="ARBA" id="ARBA00022475"/>
    </source>
</evidence>
<accession>A0A9Q8FM11</accession>
<sequence>MKRQLSIGFMLFAMFFGAGNLIFPPKLGMESGHFFWPVMVGFVLTGVGMPLLGVIVGAIDKRGYEGALKEISPVYSLLLLSTIYIVIGPLFSIPRTGTTAYELTVGSMISHPGSVSLAIFSLLYFLIVTYVSLNPNKLVDRIGSVLTPILLLIITAIIVRGLFLLSSDPQTTGDKERFPDLATSFANGVSEGYLTMDALGAITFSILIVNTIKMNGICQKKELFRSVTAAGVFAGILLALVYVALAFIGNHINLSAGRMADIMQHDRNMGVYLLTYISQLGFGSFGRILLGLAVTIACLTTAIGLIVAVSTYFHTIIPKISYKTFVYIFVIISFILSNLGLNQVIRMSVPVLSLIYPIAITTMLLILLSSFIPMKPIVHQVTIICITVFSVVDLMHRNQLLHVPALERLPFYSISLEWLSVALIAGIISYLISLLIKNQRPIMYQND</sequence>
<comment type="function">
    <text evidence="9">Component of the transport system for branched-chain amino acids.</text>
</comment>
<feature type="transmembrane region" description="Helical" evidence="9">
    <location>
        <begin position="193"/>
        <end position="212"/>
    </location>
</feature>
<keyword evidence="3 9" id="KW-0813">Transport</keyword>
<evidence type="ECO:0000256" key="7">
    <source>
        <dbReference type="ARBA" id="ARBA00022989"/>
    </source>
</evidence>
<reference evidence="10 11" key="1">
    <citation type="submission" date="2019-01" db="EMBL/GenBank/DDBJ databases">
        <title>Draft genome sequences of the type strains of six Macrococcus species.</title>
        <authorList>
            <person name="Mazhar S."/>
            <person name="Altermann E."/>
            <person name="Hill C."/>
            <person name="Mcauliffe O."/>
        </authorList>
    </citation>
    <scope>NUCLEOTIDE SEQUENCE [LARGE SCALE GENOMIC DNA]</scope>
    <source>
        <strain evidence="10 11">ATCC 51828</strain>
    </source>
</reference>
<organism evidence="10 11">
    <name type="scientific">Macrococcus carouselicus</name>
    <dbReference type="NCBI Taxonomy" id="69969"/>
    <lineage>
        <taxon>Bacteria</taxon>
        <taxon>Bacillati</taxon>
        <taxon>Bacillota</taxon>
        <taxon>Bacilli</taxon>
        <taxon>Bacillales</taxon>
        <taxon>Staphylococcaceae</taxon>
        <taxon>Macrococcus</taxon>
    </lineage>
</organism>
<evidence type="ECO:0000256" key="5">
    <source>
        <dbReference type="ARBA" id="ARBA00022692"/>
    </source>
</evidence>
<evidence type="ECO:0000256" key="3">
    <source>
        <dbReference type="ARBA" id="ARBA00022448"/>
    </source>
</evidence>
<comment type="similarity">
    <text evidence="2 9">Belongs to the branched chain amino acid transporter family.</text>
</comment>
<feature type="transmembrane region" description="Helical" evidence="9">
    <location>
        <begin position="113"/>
        <end position="133"/>
    </location>
</feature>
<feature type="transmembrane region" description="Helical" evidence="9">
    <location>
        <begin position="351"/>
        <end position="370"/>
    </location>
</feature>
<feature type="transmembrane region" description="Helical" evidence="9">
    <location>
        <begin position="224"/>
        <end position="248"/>
    </location>
</feature>
<feature type="transmembrane region" description="Helical" evidence="9">
    <location>
        <begin position="325"/>
        <end position="345"/>
    </location>
</feature>
<dbReference type="EMBL" id="SCWD01000002">
    <property type="protein sequence ID" value="TDM02416.1"/>
    <property type="molecule type" value="Genomic_DNA"/>
</dbReference>
<dbReference type="GO" id="GO:0015818">
    <property type="term" value="P:isoleucine transport"/>
    <property type="evidence" value="ECO:0007669"/>
    <property type="project" value="TreeGrafter"/>
</dbReference>
<evidence type="ECO:0000256" key="9">
    <source>
        <dbReference type="RuleBase" id="RU362122"/>
    </source>
</evidence>
<feature type="transmembrane region" description="Helical" evidence="9">
    <location>
        <begin position="71"/>
        <end position="93"/>
    </location>
</feature>
<keyword evidence="7 9" id="KW-1133">Transmembrane helix</keyword>
<evidence type="ECO:0000256" key="8">
    <source>
        <dbReference type="ARBA" id="ARBA00023136"/>
    </source>
</evidence>